<dbReference type="SFLD" id="SFLDG01146">
    <property type="entry name" value="C1.2.2"/>
    <property type="match status" value="1"/>
</dbReference>
<dbReference type="EMBL" id="BAABFN010000022">
    <property type="protein sequence ID" value="GAA4318795.1"/>
    <property type="molecule type" value="Genomic_DNA"/>
</dbReference>
<evidence type="ECO:0000313" key="2">
    <source>
        <dbReference type="EMBL" id="GAA4318795.1"/>
    </source>
</evidence>
<dbReference type="InterPro" id="IPR010708">
    <property type="entry name" value="5'(3')-deoxyribonucleotidase"/>
</dbReference>
<protein>
    <submittedName>
        <fullName evidence="2">5'-3'-deoxyribonucleotidase</fullName>
    </submittedName>
</protein>
<comment type="caution">
    <text evidence="2">The sequence shown here is derived from an EMBL/GenBank/DDBJ whole genome shotgun (WGS) entry which is preliminary data.</text>
</comment>
<dbReference type="SUPFAM" id="SSF56784">
    <property type="entry name" value="HAD-like"/>
    <property type="match status" value="1"/>
</dbReference>
<dbReference type="Gene3D" id="3.40.50.1000">
    <property type="entry name" value="HAD superfamily/HAD-like"/>
    <property type="match status" value="1"/>
</dbReference>
<evidence type="ECO:0000256" key="1">
    <source>
        <dbReference type="ARBA" id="ARBA00009589"/>
    </source>
</evidence>
<dbReference type="Gene3D" id="1.10.40.40">
    <property type="entry name" value="Deoxyribonucleotidase, domain 2"/>
    <property type="match status" value="1"/>
</dbReference>
<gene>
    <name evidence="2" type="ORF">GCM10023143_31810</name>
</gene>
<evidence type="ECO:0000313" key="3">
    <source>
        <dbReference type="Proteomes" id="UP001501207"/>
    </source>
</evidence>
<comment type="similarity">
    <text evidence="1">Belongs to the 5'(3')-deoxyribonucleotidase family.</text>
</comment>
<dbReference type="SFLD" id="SFLDG01126">
    <property type="entry name" value="C1.2:_Nucleotidase_Like"/>
    <property type="match status" value="1"/>
</dbReference>
<sequence>MKQTLAVDMDEVLADPVTKMCDWYARDYGVSITAADLQGHALSALVPPERSHIFHDYLNTPGFFRDLPLLPDAVTVMERLNEKYELFIVSAAMEFPNSLKDKYDWLGEYFPFLHWQQICLCGSKVIIQTDIIIDDRSRNFVRHRGRKLLFTAHHNVLEKECERVNNWQEVASLLL</sequence>
<dbReference type="InterPro" id="IPR036412">
    <property type="entry name" value="HAD-like_sf"/>
</dbReference>
<accession>A0ABP8G754</accession>
<dbReference type="RefSeq" id="WP_344981196.1">
    <property type="nucleotide sequence ID" value="NZ_BAABFN010000022.1"/>
</dbReference>
<dbReference type="Proteomes" id="UP001501207">
    <property type="component" value="Unassembled WGS sequence"/>
</dbReference>
<organism evidence="2 3">
    <name type="scientific">Compostibacter hankyongensis</name>
    <dbReference type="NCBI Taxonomy" id="1007089"/>
    <lineage>
        <taxon>Bacteria</taxon>
        <taxon>Pseudomonadati</taxon>
        <taxon>Bacteroidota</taxon>
        <taxon>Chitinophagia</taxon>
        <taxon>Chitinophagales</taxon>
        <taxon>Chitinophagaceae</taxon>
        <taxon>Compostibacter</taxon>
    </lineage>
</organism>
<keyword evidence="3" id="KW-1185">Reference proteome</keyword>
<dbReference type="SFLD" id="SFLDS00003">
    <property type="entry name" value="Haloacid_Dehalogenase"/>
    <property type="match status" value="1"/>
</dbReference>
<proteinExistence type="inferred from homology"/>
<reference evidence="3" key="1">
    <citation type="journal article" date="2019" name="Int. J. Syst. Evol. Microbiol.">
        <title>The Global Catalogue of Microorganisms (GCM) 10K type strain sequencing project: providing services to taxonomists for standard genome sequencing and annotation.</title>
        <authorList>
            <consortium name="The Broad Institute Genomics Platform"/>
            <consortium name="The Broad Institute Genome Sequencing Center for Infectious Disease"/>
            <person name="Wu L."/>
            <person name="Ma J."/>
        </authorList>
    </citation>
    <scope>NUCLEOTIDE SEQUENCE [LARGE SCALE GENOMIC DNA]</scope>
    <source>
        <strain evidence="3">JCM 17664</strain>
    </source>
</reference>
<dbReference type="PANTHER" id="PTHR16504">
    <property type="entry name" value="5'(3')-DEOXYRIBONUCLEOTIDASE"/>
    <property type="match status" value="1"/>
</dbReference>
<dbReference type="PANTHER" id="PTHR16504:SF4">
    <property type="entry name" value="5'(3')-DEOXYRIBONUCLEOTIDASE"/>
    <property type="match status" value="1"/>
</dbReference>
<name>A0ABP8G754_9BACT</name>
<dbReference type="Pfam" id="PF06941">
    <property type="entry name" value="NT5C"/>
    <property type="match status" value="1"/>
</dbReference>
<dbReference type="InterPro" id="IPR023214">
    <property type="entry name" value="HAD_sf"/>
</dbReference>